<dbReference type="InterPro" id="IPR000626">
    <property type="entry name" value="Ubiquitin-like_dom"/>
</dbReference>
<evidence type="ECO:0000256" key="1">
    <source>
        <dbReference type="SAM" id="MobiDB-lite"/>
    </source>
</evidence>
<dbReference type="AlphaFoldDB" id="A0AAD3D1P9"/>
<gene>
    <name evidence="3" type="ORF">CTEN210_11356</name>
</gene>
<accession>A0AAD3D1P9</accession>
<name>A0AAD3D1P9_9STRA</name>
<sequence length="97" mass="10643">MSGITLKVSLSNGTKISFNIKGNESGSIIKSKIASKTGVPAEQQSLWLGDYPLRDDAPFEMIWDEVCRGNAIDVRIGSPPKERSKKKAKHSKKKGKK</sequence>
<dbReference type="EMBL" id="BLLK01000047">
    <property type="protein sequence ID" value="GFH54880.1"/>
    <property type="molecule type" value="Genomic_DNA"/>
</dbReference>
<comment type="caution">
    <text evidence="3">The sequence shown here is derived from an EMBL/GenBank/DDBJ whole genome shotgun (WGS) entry which is preliminary data.</text>
</comment>
<feature type="region of interest" description="Disordered" evidence="1">
    <location>
        <begin position="74"/>
        <end position="97"/>
    </location>
</feature>
<dbReference type="PROSITE" id="PS50053">
    <property type="entry name" value="UBIQUITIN_2"/>
    <property type="match status" value="1"/>
</dbReference>
<organism evidence="3 4">
    <name type="scientific">Chaetoceros tenuissimus</name>
    <dbReference type="NCBI Taxonomy" id="426638"/>
    <lineage>
        <taxon>Eukaryota</taxon>
        <taxon>Sar</taxon>
        <taxon>Stramenopiles</taxon>
        <taxon>Ochrophyta</taxon>
        <taxon>Bacillariophyta</taxon>
        <taxon>Coscinodiscophyceae</taxon>
        <taxon>Chaetocerotophycidae</taxon>
        <taxon>Chaetocerotales</taxon>
        <taxon>Chaetocerotaceae</taxon>
        <taxon>Chaetoceros</taxon>
    </lineage>
</organism>
<feature type="compositionally biased region" description="Basic residues" evidence="1">
    <location>
        <begin position="83"/>
        <end position="97"/>
    </location>
</feature>
<evidence type="ECO:0000259" key="2">
    <source>
        <dbReference type="PROSITE" id="PS50053"/>
    </source>
</evidence>
<evidence type="ECO:0000313" key="4">
    <source>
        <dbReference type="Proteomes" id="UP001054902"/>
    </source>
</evidence>
<evidence type="ECO:0000313" key="3">
    <source>
        <dbReference type="EMBL" id="GFH54880.1"/>
    </source>
</evidence>
<proteinExistence type="predicted"/>
<protein>
    <recommendedName>
        <fullName evidence="2">Ubiquitin-like domain-containing protein</fullName>
    </recommendedName>
</protein>
<dbReference type="Gene3D" id="3.10.20.90">
    <property type="entry name" value="Phosphatidylinositol 3-kinase Catalytic Subunit, Chain A, domain 1"/>
    <property type="match status" value="1"/>
</dbReference>
<dbReference type="CDD" id="cd17039">
    <property type="entry name" value="Ubl_ubiquitin_like"/>
    <property type="match status" value="1"/>
</dbReference>
<dbReference type="SUPFAM" id="SSF54236">
    <property type="entry name" value="Ubiquitin-like"/>
    <property type="match status" value="1"/>
</dbReference>
<keyword evidence="4" id="KW-1185">Reference proteome</keyword>
<reference evidence="3 4" key="1">
    <citation type="journal article" date="2021" name="Sci. Rep.">
        <title>The genome of the diatom Chaetoceros tenuissimus carries an ancient integrated fragment of an extant virus.</title>
        <authorList>
            <person name="Hongo Y."/>
            <person name="Kimura K."/>
            <person name="Takaki Y."/>
            <person name="Yoshida Y."/>
            <person name="Baba S."/>
            <person name="Kobayashi G."/>
            <person name="Nagasaki K."/>
            <person name="Hano T."/>
            <person name="Tomaru Y."/>
        </authorList>
    </citation>
    <scope>NUCLEOTIDE SEQUENCE [LARGE SCALE GENOMIC DNA]</scope>
    <source>
        <strain evidence="3 4">NIES-3715</strain>
    </source>
</reference>
<dbReference type="InterPro" id="IPR029071">
    <property type="entry name" value="Ubiquitin-like_domsf"/>
</dbReference>
<dbReference type="Pfam" id="PF00240">
    <property type="entry name" value="ubiquitin"/>
    <property type="match status" value="1"/>
</dbReference>
<feature type="domain" description="Ubiquitin-like" evidence="2">
    <location>
        <begin position="4"/>
        <end position="60"/>
    </location>
</feature>
<dbReference type="Proteomes" id="UP001054902">
    <property type="component" value="Unassembled WGS sequence"/>
</dbReference>